<comment type="subcellular location">
    <subcellularLocation>
        <location evidence="1">Mitochondrion inner membrane</location>
    </subcellularLocation>
</comment>
<evidence type="ECO:0000313" key="7">
    <source>
        <dbReference type="EMBL" id="ODV90793.1"/>
    </source>
</evidence>
<evidence type="ECO:0000256" key="5">
    <source>
        <dbReference type="ARBA" id="ARBA00023136"/>
    </source>
</evidence>
<evidence type="ECO:0000256" key="4">
    <source>
        <dbReference type="ARBA" id="ARBA00023128"/>
    </source>
</evidence>
<dbReference type="Proteomes" id="UP000095023">
    <property type="component" value="Unassembled WGS sequence"/>
</dbReference>
<dbReference type="OrthoDB" id="270318at2759"/>
<keyword evidence="2" id="KW-0999">Mitochondrion inner membrane</keyword>
<comment type="similarity">
    <text evidence="6">Belongs to the NDUFAF6 family.</text>
</comment>
<keyword evidence="3" id="KW-0809">Transit peptide</keyword>
<reference evidence="8" key="1">
    <citation type="submission" date="2016-02" db="EMBL/GenBank/DDBJ databases">
        <title>Comparative genomics of biotechnologically important yeasts.</title>
        <authorList>
            <consortium name="DOE Joint Genome Institute"/>
            <person name="Riley R."/>
            <person name="Haridas S."/>
            <person name="Wolfe K.H."/>
            <person name="Lopes M.R."/>
            <person name="Hittinger C.T."/>
            <person name="Goker M."/>
            <person name="Salamov A."/>
            <person name="Wisecaver J."/>
            <person name="Long T.M."/>
            <person name="Aerts A.L."/>
            <person name="Barry K."/>
            <person name="Choi C."/>
            <person name="Clum A."/>
            <person name="Coughlan A.Y."/>
            <person name="Deshpande S."/>
            <person name="Douglass A.P."/>
            <person name="Hanson S.J."/>
            <person name="Klenk H.-P."/>
            <person name="Labutti K."/>
            <person name="Lapidus A."/>
            <person name="Lindquist E."/>
            <person name="Lipzen A."/>
            <person name="Meier-Kolthoff J.P."/>
            <person name="Ohm R.A."/>
            <person name="Otillar R.P."/>
            <person name="Pangilinan J."/>
            <person name="Peng Y."/>
            <person name="Rokas A."/>
            <person name="Rosa C.A."/>
            <person name="Scheuner C."/>
            <person name="Sibirny A.A."/>
            <person name="Slot J.C."/>
            <person name="Stielow J.B."/>
            <person name="Sun H."/>
            <person name="Kurtzman C.P."/>
            <person name="Blackwell M."/>
            <person name="Jeffries T.W."/>
            <person name="Grigoriev I.V."/>
        </authorList>
    </citation>
    <scope>NUCLEOTIDE SEQUENCE [LARGE SCALE GENOMIC DNA]</scope>
    <source>
        <strain evidence="8">NRRL Y-17796</strain>
    </source>
</reference>
<dbReference type="PANTHER" id="PTHR21181:SF13">
    <property type="entry name" value="NADH DEHYDROGENASE (UBIQUINONE) COMPLEX I, ASSEMBLY FACTOR 6"/>
    <property type="match status" value="1"/>
</dbReference>
<dbReference type="InterPro" id="IPR002060">
    <property type="entry name" value="Squ/phyt_synthse"/>
</dbReference>
<evidence type="ECO:0000256" key="6">
    <source>
        <dbReference type="ARBA" id="ARBA00038273"/>
    </source>
</evidence>
<protein>
    <recommendedName>
        <fullName evidence="9">NADH dehydrogenase (Ubiquinone) complex I, assembly factor 6</fullName>
    </recommendedName>
</protein>
<dbReference type="GO" id="GO:0005743">
    <property type="term" value="C:mitochondrial inner membrane"/>
    <property type="evidence" value="ECO:0007669"/>
    <property type="project" value="UniProtKB-SubCell"/>
</dbReference>
<sequence>MDLYTARNRVLTTLKNQDYGSYINQAFFPNAVKDGYLGLKAVSLELSQINSKVSEPKIGKLRLQFWRDQVNRLYNGAPFAQEASLTLLNSTTKHPSSSLLKNFILKAIRSRENRLGDPPFADLDSVAQNGENCVSPFLYCESELVGISGTIDHILTNIGQCSGIVTLLRGFPILLRNGIINLPIDLCAKYTIRQEDLIRSPVATDALKDCVFEIATRANDHMITARSFLKELESPLIKPYSCLILDALPLQYYLKNLEKANFDPFNIRPLRSQWTYPLKAYYAYNKCTI</sequence>
<dbReference type="Pfam" id="PF00494">
    <property type="entry name" value="SQS_PSY"/>
    <property type="match status" value="1"/>
</dbReference>
<dbReference type="GO" id="GO:0032981">
    <property type="term" value="P:mitochondrial respiratory chain complex I assembly"/>
    <property type="evidence" value="ECO:0007669"/>
    <property type="project" value="TreeGrafter"/>
</dbReference>
<dbReference type="Gene3D" id="1.10.600.10">
    <property type="entry name" value="Farnesyl Diphosphate Synthase"/>
    <property type="match status" value="1"/>
</dbReference>
<keyword evidence="8" id="KW-1185">Reference proteome</keyword>
<organism evidence="7 8">
    <name type="scientific">Tortispora caseinolytica NRRL Y-17796</name>
    <dbReference type="NCBI Taxonomy" id="767744"/>
    <lineage>
        <taxon>Eukaryota</taxon>
        <taxon>Fungi</taxon>
        <taxon>Dikarya</taxon>
        <taxon>Ascomycota</taxon>
        <taxon>Saccharomycotina</taxon>
        <taxon>Trigonopsidomycetes</taxon>
        <taxon>Trigonopsidales</taxon>
        <taxon>Trigonopsidaceae</taxon>
        <taxon>Tortispora</taxon>
    </lineage>
</organism>
<accession>A0A1E4TGG0</accession>
<evidence type="ECO:0000256" key="1">
    <source>
        <dbReference type="ARBA" id="ARBA00004273"/>
    </source>
</evidence>
<dbReference type="SUPFAM" id="SSF48576">
    <property type="entry name" value="Terpenoid synthases"/>
    <property type="match status" value="1"/>
</dbReference>
<keyword evidence="4" id="KW-0496">Mitochondrion</keyword>
<dbReference type="PANTHER" id="PTHR21181">
    <property type="match status" value="1"/>
</dbReference>
<gene>
    <name evidence="7" type="ORF">CANCADRAFT_2519</name>
</gene>
<evidence type="ECO:0008006" key="9">
    <source>
        <dbReference type="Google" id="ProtNLM"/>
    </source>
</evidence>
<evidence type="ECO:0000256" key="3">
    <source>
        <dbReference type="ARBA" id="ARBA00022946"/>
    </source>
</evidence>
<dbReference type="EMBL" id="KV453842">
    <property type="protein sequence ID" value="ODV90793.1"/>
    <property type="molecule type" value="Genomic_DNA"/>
</dbReference>
<dbReference type="AlphaFoldDB" id="A0A1E4TGG0"/>
<evidence type="ECO:0000256" key="2">
    <source>
        <dbReference type="ARBA" id="ARBA00022792"/>
    </source>
</evidence>
<name>A0A1E4TGG0_9ASCO</name>
<dbReference type="InterPro" id="IPR008949">
    <property type="entry name" value="Isoprenoid_synthase_dom_sf"/>
</dbReference>
<proteinExistence type="inferred from homology"/>
<evidence type="ECO:0000313" key="8">
    <source>
        <dbReference type="Proteomes" id="UP000095023"/>
    </source>
</evidence>
<keyword evidence="5" id="KW-0472">Membrane</keyword>